<reference evidence="3" key="1">
    <citation type="submission" date="2022-12" db="EMBL/GenBank/DDBJ databases">
        <title>Draft genome assemblies for two species of Escallonia (Escalloniales).</title>
        <authorList>
            <person name="Chanderbali A."/>
            <person name="Dervinis C."/>
            <person name="Anghel I."/>
            <person name="Soltis D."/>
            <person name="Soltis P."/>
            <person name="Zapata F."/>
        </authorList>
    </citation>
    <scope>NUCLEOTIDE SEQUENCE</scope>
    <source>
        <strain evidence="3">UCBG64.0493</strain>
        <tissue evidence="3">Leaf</tissue>
    </source>
</reference>
<accession>A0AA89BFZ4</accession>
<feature type="compositionally biased region" description="Polar residues" evidence="1">
    <location>
        <begin position="99"/>
        <end position="110"/>
    </location>
</feature>
<feature type="region of interest" description="Disordered" evidence="1">
    <location>
        <begin position="99"/>
        <end position="123"/>
    </location>
</feature>
<feature type="domain" description="Ty3 transposon capsid-like protein" evidence="2">
    <location>
        <begin position="173"/>
        <end position="313"/>
    </location>
</feature>
<evidence type="ECO:0000256" key="1">
    <source>
        <dbReference type="SAM" id="MobiDB-lite"/>
    </source>
</evidence>
<keyword evidence="4" id="KW-1185">Reference proteome</keyword>
<evidence type="ECO:0000313" key="4">
    <source>
        <dbReference type="Proteomes" id="UP001188597"/>
    </source>
</evidence>
<proteinExistence type="predicted"/>
<dbReference type="Proteomes" id="UP001188597">
    <property type="component" value="Unassembled WGS sequence"/>
</dbReference>
<protein>
    <recommendedName>
        <fullName evidence="2">Ty3 transposon capsid-like protein domain-containing protein</fullName>
    </recommendedName>
</protein>
<dbReference type="InterPro" id="IPR045358">
    <property type="entry name" value="Ty3_capsid"/>
</dbReference>
<dbReference type="Pfam" id="PF19259">
    <property type="entry name" value="Ty3_capsid"/>
    <property type="match status" value="1"/>
</dbReference>
<comment type="caution">
    <text evidence="3">The sequence shown here is derived from an EMBL/GenBank/DDBJ whole genome shotgun (WGS) entry which is preliminary data.</text>
</comment>
<gene>
    <name evidence="3" type="ORF">RJ639_034867</name>
</gene>
<evidence type="ECO:0000259" key="2">
    <source>
        <dbReference type="Pfam" id="PF19259"/>
    </source>
</evidence>
<organism evidence="3 4">
    <name type="scientific">Escallonia herrerae</name>
    <dbReference type="NCBI Taxonomy" id="1293975"/>
    <lineage>
        <taxon>Eukaryota</taxon>
        <taxon>Viridiplantae</taxon>
        <taxon>Streptophyta</taxon>
        <taxon>Embryophyta</taxon>
        <taxon>Tracheophyta</taxon>
        <taxon>Spermatophyta</taxon>
        <taxon>Magnoliopsida</taxon>
        <taxon>eudicotyledons</taxon>
        <taxon>Gunneridae</taxon>
        <taxon>Pentapetalae</taxon>
        <taxon>asterids</taxon>
        <taxon>campanulids</taxon>
        <taxon>Escalloniales</taxon>
        <taxon>Escalloniaceae</taxon>
        <taxon>Escallonia</taxon>
    </lineage>
</organism>
<sequence>MRMKMKMVSSGDGNGGGSDNVQGLIMYTSDLQFLPVTVPSQQSALSEPNIIRLPSAPRRNFGLILVAKGSKKNKGLKCELSHLAIEEVLSSVGSPHQVTRASLKTRNSLASEPAMADSRQDKSEPEMLNLIAAQEQSSGIAGMCHPKVIKMDFPRFNREEDPTSWSCRASQFFDYHQTPEEERVLMASWNLEGDAQLWYQLLKEEHGEHCITWQIFIDELFERFGPTRYQDCFGDLTKLQQTGTVKEYQAQFSRLLLCTGRLLPEQQVGWFFSGLKESLKADVQACKPTTLSVVVGLAQLYEAHNQHTKKIATSETKKPANYRFNSSNSSMSVKRLTPAELSERRAKGLCFNCNKKFGHGHRCKKLFLIEGS</sequence>
<evidence type="ECO:0000313" key="3">
    <source>
        <dbReference type="EMBL" id="KAK3030691.1"/>
    </source>
</evidence>
<dbReference type="EMBL" id="JAVXUP010000331">
    <property type="protein sequence ID" value="KAK3030691.1"/>
    <property type="molecule type" value="Genomic_DNA"/>
</dbReference>
<name>A0AA89BFZ4_9ASTE</name>
<dbReference type="AlphaFoldDB" id="A0AA89BFZ4"/>